<sequence>MISGIIMASGFSRRFNQNKLLINIKGIPLIERVIQAANNSDLDEVIIIYRSPEIKKIADKYQIKSVFNTMAHAGQSAAVKLGVNTTKANSLGYLFMVGDQPFITSDLINRVINEYKYSQASIIIPTYGGKQGNPVLFSSKLKAQLMKVEGDKGGRSLFKDLQHEVKFLEVEDEKIGIDIDTEKDYEEVKSEEVKSEELRMKSEEVKSEECRM</sequence>
<name>A0A1G5KYD4_9FIRM</name>
<reference evidence="2 3" key="1">
    <citation type="submission" date="2016-10" db="EMBL/GenBank/DDBJ databases">
        <authorList>
            <person name="de Groot N.N."/>
        </authorList>
    </citation>
    <scope>NUCLEOTIDE SEQUENCE [LARGE SCALE GENOMIC DNA]</scope>
    <source>
        <strain evidence="2 3">DSM 18978</strain>
    </source>
</reference>
<dbReference type="Pfam" id="PF12804">
    <property type="entry name" value="NTP_transf_3"/>
    <property type="match status" value="1"/>
</dbReference>
<dbReference type="STRING" id="1120976.SAMN03080606_03863"/>
<dbReference type="NCBIfam" id="TIGR03310">
    <property type="entry name" value="matur_MocA_YgfJ"/>
    <property type="match status" value="1"/>
</dbReference>
<keyword evidence="3" id="KW-1185">Reference proteome</keyword>
<dbReference type="EMBL" id="FMUS01000033">
    <property type="protein sequence ID" value="SCZ05354.1"/>
    <property type="molecule type" value="Genomic_DNA"/>
</dbReference>
<accession>A0A1G5KYD4</accession>
<keyword evidence="2" id="KW-0548">Nucleotidyltransferase</keyword>
<evidence type="ECO:0000259" key="1">
    <source>
        <dbReference type="Pfam" id="PF12804"/>
    </source>
</evidence>
<dbReference type="PANTHER" id="PTHR43777">
    <property type="entry name" value="MOLYBDENUM COFACTOR CYTIDYLYLTRANSFERASE"/>
    <property type="match status" value="1"/>
</dbReference>
<dbReference type="PANTHER" id="PTHR43777:SF1">
    <property type="entry name" value="MOLYBDENUM COFACTOR CYTIDYLYLTRANSFERASE"/>
    <property type="match status" value="1"/>
</dbReference>
<protein>
    <submittedName>
        <fullName evidence="2">Molybdenum cofactor cytidylyltransferase</fullName>
    </submittedName>
</protein>
<evidence type="ECO:0000313" key="2">
    <source>
        <dbReference type="EMBL" id="SCZ05354.1"/>
    </source>
</evidence>
<dbReference type="AlphaFoldDB" id="A0A1G5KYD4"/>
<dbReference type="RefSeq" id="WP_091546941.1">
    <property type="nucleotide sequence ID" value="NZ_FMUS01000033.1"/>
</dbReference>
<dbReference type="Proteomes" id="UP000198636">
    <property type="component" value="Unassembled WGS sequence"/>
</dbReference>
<dbReference type="InterPro" id="IPR017696">
    <property type="entry name" value="Mo_hydrolase_YgfJ"/>
</dbReference>
<dbReference type="SUPFAM" id="SSF53448">
    <property type="entry name" value="Nucleotide-diphospho-sugar transferases"/>
    <property type="match status" value="1"/>
</dbReference>
<dbReference type="CDD" id="cd04182">
    <property type="entry name" value="GT_2_like_f"/>
    <property type="match status" value="1"/>
</dbReference>
<evidence type="ECO:0000313" key="3">
    <source>
        <dbReference type="Proteomes" id="UP000198636"/>
    </source>
</evidence>
<dbReference type="InterPro" id="IPR025877">
    <property type="entry name" value="MobA-like_NTP_Trfase"/>
</dbReference>
<gene>
    <name evidence="2" type="ORF">SAMN03080606_03863</name>
</gene>
<keyword evidence="2" id="KW-0808">Transferase</keyword>
<feature type="domain" description="MobA-like NTP transferase" evidence="1">
    <location>
        <begin position="4"/>
        <end position="161"/>
    </location>
</feature>
<proteinExistence type="predicted"/>
<dbReference type="GO" id="GO:0016779">
    <property type="term" value="F:nucleotidyltransferase activity"/>
    <property type="evidence" value="ECO:0007669"/>
    <property type="project" value="UniProtKB-KW"/>
</dbReference>
<organism evidence="2 3">
    <name type="scientific">Alkaliphilus peptidifermentans DSM 18978</name>
    <dbReference type="NCBI Taxonomy" id="1120976"/>
    <lineage>
        <taxon>Bacteria</taxon>
        <taxon>Bacillati</taxon>
        <taxon>Bacillota</taxon>
        <taxon>Clostridia</taxon>
        <taxon>Peptostreptococcales</taxon>
        <taxon>Natronincolaceae</taxon>
        <taxon>Alkaliphilus</taxon>
    </lineage>
</organism>
<dbReference type="InterPro" id="IPR029044">
    <property type="entry name" value="Nucleotide-diphossugar_trans"/>
</dbReference>
<dbReference type="Gene3D" id="3.90.550.10">
    <property type="entry name" value="Spore Coat Polysaccharide Biosynthesis Protein SpsA, Chain A"/>
    <property type="match status" value="1"/>
</dbReference>
<dbReference type="OrthoDB" id="9797742at2"/>